<dbReference type="InterPro" id="IPR013216">
    <property type="entry name" value="Methyltransf_11"/>
</dbReference>
<dbReference type="CDD" id="cd02440">
    <property type="entry name" value="AdoMet_MTases"/>
    <property type="match status" value="1"/>
</dbReference>
<evidence type="ECO:0000259" key="1">
    <source>
        <dbReference type="Pfam" id="PF08241"/>
    </source>
</evidence>
<accession>X0U5S3</accession>
<dbReference type="SUPFAM" id="SSF53335">
    <property type="entry name" value="S-adenosyl-L-methionine-dependent methyltransferases"/>
    <property type="match status" value="1"/>
</dbReference>
<dbReference type="GO" id="GO:0008757">
    <property type="term" value="F:S-adenosylmethionine-dependent methyltransferase activity"/>
    <property type="evidence" value="ECO:0007669"/>
    <property type="project" value="InterPro"/>
</dbReference>
<feature type="non-terminal residue" evidence="2">
    <location>
        <position position="186"/>
    </location>
</feature>
<dbReference type="InterPro" id="IPR029063">
    <property type="entry name" value="SAM-dependent_MTases_sf"/>
</dbReference>
<sequence>MTQQGHFDLIARFYDRVFHFLGPERLMSLLQARPSERILDIGGGTGRVSQTFGDDYVVVVCDPSWGMLRETRQKQMIACCGLAEQLPFAEAAFDRIVMVDTFHHLRDQHVAAKETLRVLRPGGRLVIEEPDIRRWAVKLIALGERLLLMHSRFHSIVDLARVFEEAGARIVAIEEGRDLNVRLAVE</sequence>
<dbReference type="PANTHER" id="PTHR42912">
    <property type="entry name" value="METHYLTRANSFERASE"/>
    <property type="match status" value="1"/>
</dbReference>
<dbReference type="InterPro" id="IPR050508">
    <property type="entry name" value="Methyltransf_Superfamily"/>
</dbReference>
<dbReference type="Gene3D" id="3.40.50.150">
    <property type="entry name" value="Vaccinia Virus protein VP39"/>
    <property type="match status" value="1"/>
</dbReference>
<dbReference type="EMBL" id="BARS01026464">
    <property type="protein sequence ID" value="GAG01089.1"/>
    <property type="molecule type" value="Genomic_DNA"/>
</dbReference>
<proteinExistence type="predicted"/>
<gene>
    <name evidence="2" type="ORF">S01H1_41701</name>
</gene>
<name>X0U5S3_9ZZZZ</name>
<dbReference type="Pfam" id="PF08241">
    <property type="entry name" value="Methyltransf_11"/>
    <property type="match status" value="1"/>
</dbReference>
<reference evidence="2" key="1">
    <citation type="journal article" date="2014" name="Front. Microbiol.">
        <title>High frequency of phylogenetically diverse reductive dehalogenase-homologous genes in deep subseafloor sedimentary metagenomes.</title>
        <authorList>
            <person name="Kawai M."/>
            <person name="Futagami T."/>
            <person name="Toyoda A."/>
            <person name="Takaki Y."/>
            <person name="Nishi S."/>
            <person name="Hori S."/>
            <person name="Arai W."/>
            <person name="Tsubouchi T."/>
            <person name="Morono Y."/>
            <person name="Uchiyama I."/>
            <person name="Ito T."/>
            <person name="Fujiyama A."/>
            <person name="Inagaki F."/>
            <person name="Takami H."/>
        </authorList>
    </citation>
    <scope>NUCLEOTIDE SEQUENCE</scope>
    <source>
        <strain evidence="2">Expedition CK06-06</strain>
    </source>
</reference>
<comment type="caution">
    <text evidence="2">The sequence shown here is derived from an EMBL/GenBank/DDBJ whole genome shotgun (WGS) entry which is preliminary data.</text>
</comment>
<protein>
    <recommendedName>
        <fullName evidence="1">Methyltransferase type 11 domain-containing protein</fullName>
    </recommendedName>
</protein>
<dbReference type="AlphaFoldDB" id="X0U5S3"/>
<evidence type="ECO:0000313" key="2">
    <source>
        <dbReference type="EMBL" id="GAG01089.1"/>
    </source>
</evidence>
<feature type="domain" description="Methyltransferase type 11" evidence="1">
    <location>
        <begin position="39"/>
        <end position="127"/>
    </location>
</feature>
<organism evidence="2">
    <name type="scientific">marine sediment metagenome</name>
    <dbReference type="NCBI Taxonomy" id="412755"/>
    <lineage>
        <taxon>unclassified sequences</taxon>
        <taxon>metagenomes</taxon>
        <taxon>ecological metagenomes</taxon>
    </lineage>
</organism>